<dbReference type="InterPro" id="IPR009004">
    <property type="entry name" value="Transposase_Mu_C"/>
</dbReference>
<dbReference type="InterPro" id="IPR012337">
    <property type="entry name" value="RNaseH-like_sf"/>
</dbReference>
<proteinExistence type="predicted"/>
<evidence type="ECO:0000256" key="1">
    <source>
        <dbReference type="SAM" id="MobiDB-lite"/>
    </source>
</evidence>
<organism evidence="3">
    <name type="scientific">freshwater metagenome</name>
    <dbReference type="NCBI Taxonomy" id="449393"/>
    <lineage>
        <taxon>unclassified sequences</taxon>
        <taxon>metagenomes</taxon>
        <taxon>ecological metagenomes</taxon>
    </lineage>
</organism>
<feature type="region of interest" description="Disordered" evidence="1">
    <location>
        <begin position="154"/>
        <end position="194"/>
    </location>
</feature>
<dbReference type="GO" id="GO:0003676">
    <property type="term" value="F:nucleic acid binding"/>
    <property type="evidence" value="ECO:0007669"/>
    <property type="project" value="InterPro"/>
</dbReference>
<dbReference type="InterPro" id="IPR036397">
    <property type="entry name" value="RNaseH_sf"/>
</dbReference>
<feature type="compositionally biased region" description="Basic and acidic residues" evidence="1">
    <location>
        <begin position="171"/>
        <end position="180"/>
    </location>
</feature>
<feature type="domain" description="Integrase catalytic" evidence="2">
    <location>
        <begin position="36"/>
        <end position="282"/>
    </location>
</feature>
<dbReference type="InterPro" id="IPR015378">
    <property type="entry name" value="Transposase-like_Mu_C"/>
</dbReference>
<dbReference type="Gene3D" id="3.30.420.10">
    <property type="entry name" value="Ribonuclease H-like superfamily/Ribonuclease H"/>
    <property type="match status" value="1"/>
</dbReference>
<gene>
    <name evidence="3" type="ORF">UFOPK2761_03221</name>
</gene>
<dbReference type="SUPFAM" id="SSF50610">
    <property type="entry name" value="mu transposase, C-terminal domain"/>
    <property type="match status" value="1"/>
</dbReference>
<evidence type="ECO:0000313" key="3">
    <source>
        <dbReference type="EMBL" id="CAB4768065.1"/>
    </source>
</evidence>
<dbReference type="EMBL" id="CAEZYQ010000040">
    <property type="protein sequence ID" value="CAB4768065.1"/>
    <property type="molecule type" value="Genomic_DNA"/>
</dbReference>
<reference evidence="3" key="1">
    <citation type="submission" date="2020-05" db="EMBL/GenBank/DDBJ databases">
        <authorList>
            <person name="Chiriac C."/>
            <person name="Salcher M."/>
            <person name="Ghai R."/>
            <person name="Kavagutti S V."/>
        </authorList>
    </citation>
    <scope>NUCLEOTIDE SEQUENCE</scope>
</reference>
<protein>
    <submittedName>
        <fullName evidence="3">Unannotated protein</fullName>
    </submittedName>
</protein>
<sequence>MGTRHLRRCFDLMDQSLIAGARQGWVGVVGARGYSAKFAPHRAHTYATDSSPMNLLVLDKRGGQVIDLHETHVIDEATRFVLVLATTDGAPDTSTTVAVLGAAVAGYRTDDGTFVGGVPDRVLSDNGAEYKGKAVTSGLVRLGFLRKISPTEAKASGLDDTTGSGNTDDSQADHGDDGHEGGPSAKKTFTNPESGFENGISESFHITFQEGFSADLPGFVNPRWPKFQQLKQRDYWKANAHLLLTREQVDMLLQKWLMHYNFAHSHSGIGGQTPFEAWCSDEHPLHEVDPNAIALAMLNDVTAVVDRGRIKALRSQYYAPELAEFHGRTVEVRYLPGRLETVTVFVNGHKVCEAVRRDHLTAGDSARIKDKRTKQTQAHLAHTAAGERLKAERARRELLDQGFTEEELPSLPSPAPIEQAAAKRTERQAAKQPRKTATPSEREALAALLAAHPDEEYLA</sequence>
<feature type="region of interest" description="Disordered" evidence="1">
    <location>
        <begin position="403"/>
        <end position="442"/>
    </location>
</feature>
<dbReference type="PROSITE" id="PS50994">
    <property type="entry name" value="INTEGRASE"/>
    <property type="match status" value="1"/>
</dbReference>
<dbReference type="Pfam" id="PF09299">
    <property type="entry name" value="Mu-transpos_C"/>
    <property type="match status" value="1"/>
</dbReference>
<evidence type="ECO:0000259" key="2">
    <source>
        <dbReference type="PROSITE" id="PS50994"/>
    </source>
</evidence>
<dbReference type="InterPro" id="IPR001584">
    <property type="entry name" value="Integrase_cat-core"/>
</dbReference>
<accession>A0A6J6VAZ8</accession>
<name>A0A6J6VAZ8_9ZZZZ</name>
<dbReference type="GO" id="GO:0015074">
    <property type="term" value="P:DNA integration"/>
    <property type="evidence" value="ECO:0007669"/>
    <property type="project" value="InterPro"/>
</dbReference>
<feature type="compositionally biased region" description="Low complexity" evidence="1">
    <location>
        <begin position="156"/>
        <end position="169"/>
    </location>
</feature>
<dbReference type="SUPFAM" id="SSF53098">
    <property type="entry name" value="Ribonuclease H-like"/>
    <property type="match status" value="2"/>
</dbReference>
<dbReference type="AlphaFoldDB" id="A0A6J6VAZ8"/>